<comment type="similarity">
    <text evidence="2">Belongs to the YkuD family.</text>
</comment>
<dbReference type="RefSeq" id="WP_081147526.1">
    <property type="nucleotide sequence ID" value="NZ_LVYD01000044.1"/>
</dbReference>
<dbReference type="GO" id="GO:0016740">
    <property type="term" value="F:transferase activity"/>
    <property type="evidence" value="ECO:0007669"/>
    <property type="project" value="UniProtKB-KW"/>
</dbReference>
<dbReference type="OrthoDB" id="9778545at2"/>
<dbReference type="STRING" id="1703345.A3860_23285"/>
<evidence type="ECO:0000256" key="4">
    <source>
        <dbReference type="ARBA" id="ARBA00022960"/>
    </source>
</evidence>
<keyword evidence="3" id="KW-0808">Transferase</keyword>
<feature type="signal peptide" evidence="8">
    <location>
        <begin position="1"/>
        <end position="20"/>
    </location>
</feature>
<feature type="active site" description="Nucleophile" evidence="7">
    <location>
        <position position="440"/>
    </location>
</feature>
<dbReference type="PANTHER" id="PTHR41533:SF2">
    <property type="entry name" value="BLR7131 PROTEIN"/>
    <property type="match status" value="1"/>
</dbReference>
<evidence type="ECO:0000313" key="11">
    <source>
        <dbReference type="Proteomes" id="UP000192796"/>
    </source>
</evidence>
<feature type="chain" id="PRO_5013342973" description="L,D-TPase catalytic domain-containing protein" evidence="8">
    <location>
        <begin position="21"/>
        <end position="512"/>
    </location>
</feature>
<organism evidence="10 11">
    <name type="scientific">Niastella vici</name>
    <dbReference type="NCBI Taxonomy" id="1703345"/>
    <lineage>
        <taxon>Bacteria</taxon>
        <taxon>Pseudomonadati</taxon>
        <taxon>Bacteroidota</taxon>
        <taxon>Chitinophagia</taxon>
        <taxon>Chitinophagales</taxon>
        <taxon>Chitinophagaceae</taxon>
        <taxon>Niastella</taxon>
    </lineage>
</organism>
<dbReference type="UniPathway" id="UPA00219"/>
<dbReference type="GO" id="GO:0004180">
    <property type="term" value="F:carboxypeptidase activity"/>
    <property type="evidence" value="ECO:0007669"/>
    <property type="project" value="UniProtKB-ARBA"/>
</dbReference>
<evidence type="ECO:0000256" key="6">
    <source>
        <dbReference type="ARBA" id="ARBA00023316"/>
    </source>
</evidence>
<dbReference type="CDD" id="cd16913">
    <property type="entry name" value="YkuD_like"/>
    <property type="match status" value="1"/>
</dbReference>
<protein>
    <recommendedName>
        <fullName evidence="9">L,D-TPase catalytic domain-containing protein</fullName>
    </recommendedName>
</protein>
<keyword evidence="8" id="KW-0732">Signal</keyword>
<dbReference type="AlphaFoldDB" id="A0A1V9FZV2"/>
<dbReference type="InterPro" id="IPR038063">
    <property type="entry name" value="Transpep_catalytic_dom"/>
</dbReference>
<dbReference type="PROSITE" id="PS52029">
    <property type="entry name" value="LD_TPASE"/>
    <property type="match status" value="1"/>
</dbReference>
<dbReference type="InterPro" id="IPR005490">
    <property type="entry name" value="LD_TPept_cat_dom"/>
</dbReference>
<evidence type="ECO:0000256" key="3">
    <source>
        <dbReference type="ARBA" id="ARBA00022679"/>
    </source>
</evidence>
<dbReference type="GO" id="GO:0008360">
    <property type="term" value="P:regulation of cell shape"/>
    <property type="evidence" value="ECO:0007669"/>
    <property type="project" value="UniProtKB-UniRule"/>
</dbReference>
<dbReference type="EMBL" id="LVYD01000044">
    <property type="protein sequence ID" value="OQP63862.1"/>
    <property type="molecule type" value="Genomic_DNA"/>
</dbReference>
<dbReference type="GO" id="GO:0071555">
    <property type="term" value="P:cell wall organization"/>
    <property type="evidence" value="ECO:0007669"/>
    <property type="project" value="UniProtKB-UniRule"/>
</dbReference>
<dbReference type="InterPro" id="IPR045380">
    <property type="entry name" value="LD_TPept_scaffold_dom"/>
</dbReference>
<evidence type="ECO:0000256" key="1">
    <source>
        <dbReference type="ARBA" id="ARBA00004752"/>
    </source>
</evidence>
<dbReference type="Pfam" id="PF03734">
    <property type="entry name" value="YkuD"/>
    <property type="match status" value="1"/>
</dbReference>
<name>A0A1V9FZV2_9BACT</name>
<evidence type="ECO:0000256" key="5">
    <source>
        <dbReference type="ARBA" id="ARBA00022984"/>
    </source>
</evidence>
<proteinExistence type="inferred from homology"/>
<feature type="domain" description="L,D-TPase catalytic" evidence="9">
    <location>
        <begin position="289"/>
        <end position="462"/>
    </location>
</feature>
<dbReference type="SUPFAM" id="SSF141523">
    <property type="entry name" value="L,D-transpeptidase catalytic domain-like"/>
    <property type="match status" value="1"/>
</dbReference>
<evidence type="ECO:0000313" key="10">
    <source>
        <dbReference type="EMBL" id="OQP63862.1"/>
    </source>
</evidence>
<gene>
    <name evidence="10" type="ORF">A3860_23285</name>
</gene>
<dbReference type="InterPro" id="IPR052905">
    <property type="entry name" value="LD-transpeptidase_YkuD-like"/>
</dbReference>
<reference evidence="10 11" key="1">
    <citation type="submission" date="2016-03" db="EMBL/GenBank/DDBJ databases">
        <title>Niastella vici sp. nov., isolated from farmland soil.</title>
        <authorList>
            <person name="Chen L."/>
            <person name="Wang D."/>
            <person name="Yang S."/>
            <person name="Wang G."/>
        </authorList>
    </citation>
    <scope>NUCLEOTIDE SEQUENCE [LARGE SCALE GENOMIC DNA]</scope>
    <source>
        <strain evidence="10 11">DJ57</strain>
    </source>
</reference>
<feature type="active site" description="Proton donor/acceptor" evidence="7">
    <location>
        <position position="421"/>
    </location>
</feature>
<evidence type="ECO:0000256" key="2">
    <source>
        <dbReference type="ARBA" id="ARBA00005992"/>
    </source>
</evidence>
<comment type="caution">
    <text evidence="10">The sequence shown here is derived from an EMBL/GenBank/DDBJ whole genome shotgun (WGS) entry which is preliminary data.</text>
</comment>
<evidence type="ECO:0000256" key="7">
    <source>
        <dbReference type="PROSITE-ProRule" id="PRU01373"/>
    </source>
</evidence>
<keyword evidence="6 7" id="KW-0961">Cell wall biogenesis/degradation</keyword>
<keyword evidence="11" id="KW-1185">Reference proteome</keyword>
<dbReference type="Proteomes" id="UP000192796">
    <property type="component" value="Unassembled WGS sequence"/>
</dbReference>
<keyword evidence="5 7" id="KW-0573">Peptidoglycan synthesis</keyword>
<dbReference type="PANTHER" id="PTHR41533">
    <property type="entry name" value="L,D-TRANSPEPTIDASE HI_1667-RELATED"/>
    <property type="match status" value="1"/>
</dbReference>
<dbReference type="GO" id="GO:0009252">
    <property type="term" value="P:peptidoglycan biosynthetic process"/>
    <property type="evidence" value="ECO:0007669"/>
    <property type="project" value="UniProtKB-UniPathway"/>
</dbReference>
<evidence type="ECO:0000259" key="9">
    <source>
        <dbReference type="PROSITE" id="PS52029"/>
    </source>
</evidence>
<keyword evidence="4 7" id="KW-0133">Cell shape</keyword>
<dbReference type="Pfam" id="PF20142">
    <property type="entry name" value="Scaffold"/>
    <property type="match status" value="1"/>
</dbReference>
<accession>A0A1V9FZV2</accession>
<dbReference type="Gene3D" id="2.40.440.10">
    <property type="entry name" value="L,D-transpeptidase catalytic domain-like"/>
    <property type="match status" value="1"/>
</dbReference>
<evidence type="ECO:0000256" key="8">
    <source>
        <dbReference type="SAM" id="SignalP"/>
    </source>
</evidence>
<sequence>MHIKRLLILIQAFIAITVNAQVNTDDIQLIIKASQTEVPLQYPEYIKAAYKANDYNYLWLNNNRSSQILLQLLQTAAGLGLQEEDYQFDLIQSFRNNYFIRPQHRDSLMTEIRLTDAAIHFFRDVAYGNRKPVIGYNGINYLPDCFNIPALLVAAIAGNRLSDLVKDLEPDIAGYEIFKNWLAVFNQSIHDPSYREIKITSASVSGSNKPLVNRLYYLGIIDSLNTPLTDAALKAKIRSAQRLFNLLDMGVLNKGTLEALNTPLTIRIEEMKAAMNTLRWLQCASMQSPVFVVNIPSANLLVLHKGKVLLQSKVIVGKKSTPTPTLASMITEVVLYPYWMVPNKIATRELLPLIQHNPGYLAANNMQVINKAGKIVDPGAINWLSLSPSNFPYTIRQSTGCDNSLGIVKLNFYSPYDVYLHDTPWKILFSFNRRYFSHGCMRVEKAIELAHFLLKENTIAIDTLEEKGCVSNQAPLPIPITEHIPVFVLYNTAWIDSAGVVQFNEDVYRKIK</sequence>
<comment type="pathway">
    <text evidence="1 7">Cell wall biogenesis; peptidoglycan biosynthesis.</text>
</comment>